<dbReference type="Gene3D" id="2.120.10.30">
    <property type="entry name" value="TolB, C-terminal domain"/>
    <property type="match status" value="1"/>
</dbReference>
<feature type="disulfide bond" evidence="9">
    <location>
        <begin position="93"/>
        <end position="111"/>
    </location>
</feature>
<dbReference type="InterPro" id="IPR051221">
    <property type="entry name" value="LDLR-related"/>
</dbReference>
<keyword evidence="6 9" id="KW-1015">Disulfide bond</keyword>
<dbReference type="PROSITE" id="PS50068">
    <property type="entry name" value="LDLRA_2"/>
    <property type="match status" value="3"/>
</dbReference>
<dbReference type="PRINTS" id="PR00261">
    <property type="entry name" value="LDLRECEPTOR"/>
</dbReference>
<dbReference type="SUPFAM" id="SSF57196">
    <property type="entry name" value="EGF/Laminin"/>
    <property type="match status" value="1"/>
</dbReference>
<comment type="caution">
    <text evidence="9">Lacks conserved residue(s) required for the propagation of feature annotation.</text>
</comment>
<dbReference type="SMART" id="SM00192">
    <property type="entry name" value="LDLa"/>
    <property type="match status" value="3"/>
</dbReference>
<dbReference type="Pfam" id="PF00057">
    <property type="entry name" value="Ldl_recept_a"/>
    <property type="match status" value="3"/>
</dbReference>
<organism evidence="10 11">
    <name type="scientific">Staurois parvus</name>
    <dbReference type="NCBI Taxonomy" id="386267"/>
    <lineage>
        <taxon>Eukaryota</taxon>
        <taxon>Metazoa</taxon>
        <taxon>Chordata</taxon>
        <taxon>Craniata</taxon>
        <taxon>Vertebrata</taxon>
        <taxon>Euteleostomi</taxon>
        <taxon>Amphibia</taxon>
        <taxon>Batrachia</taxon>
        <taxon>Anura</taxon>
        <taxon>Neobatrachia</taxon>
        <taxon>Ranoidea</taxon>
        <taxon>Ranidae</taxon>
        <taxon>Staurois</taxon>
    </lineage>
</organism>
<evidence type="ECO:0000313" key="10">
    <source>
        <dbReference type="EMBL" id="CAI9622223.1"/>
    </source>
</evidence>
<evidence type="ECO:0000256" key="2">
    <source>
        <dbReference type="ARBA" id="ARBA00022692"/>
    </source>
</evidence>
<reference evidence="10" key="1">
    <citation type="submission" date="2023-05" db="EMBL/GenBank/DDBJ databases">
        <authorList>
            <person name="Stuckert A."/>
        </authorList>
    </citation>
    <scope>NUCLEOTIDE SEQUENCE</scope>
</reference>
<comment type="caution">
    <text evidence="10">The sequence shown here is derived from an EMBL/GenBank/DDBJ whole genome shotgun (WGS) entry which is preliminary data.</text>
</comment>
<keyword evidence="5" id="KW-0472">Membrane</keyword>
<dbReference type="InterPro" id="IPR011042">
    <property type="entry name" value="6-blade_b-propeller_TolB-like"/>
</dbReference>
<feature type="non-terminal residue" evidence="10">
    <location>
        <position position="203"/>
    </location>
</feature>
<evidence type="ECO:0000313" key="11">
    <source>
        <dbReference type="Proteomes" id="UP001162483"/>
    </source>
</evidence>
<accession>A0ABN9HN04</accession>
<dbReference type="Pfam" id="PF14670">
    <property type="entry name" value="FXa_inhibition"/>
    <property type="match status" value="1"/>
</dbReference>
<dbReference type="InterPro" id="IPR002172">
    <property type="entry name" value="LDrepeatLR_classA_rpt"/>
</dbReference>
<protein>
    <submittedName>
        <fullName evidence="10">Uncharacterized protein</fullName>
    </submittedName>
</protein>
<dbReference type="PROSITE" id="PS01209">
    <property type="entry name" value="LDLRA_1"/>
    <property type="match status" value="2"/>
</dbReference>
<dbReference type="PANTHER" id="PTHR22722:SF5">
    <property type="entry name" value="LOW-DENSITY LIPOPROTEIN RECEPTOR-RELATED PROTEIN 1B"/>
    <property type="match status" value="1"/>
</dbReference>
<dbReference type="Proteomes" id="UP001162483">
    <property type="component" value="Unassembled WGS sequence"/>
</dbReference>
<evidence type="ECO:0000256" key="4">
    <source>
        <dbReference type="ARBA" id="ARBA00022989"/>
    </source>
</evidence>
<name>A0ABN9HN04_9NEOB</name>
<evidence type="ECO:0000256" key="8">
    <source>
        <dbReference type="ARBA" id="ARBA00023180"/>
    </source>
</evidence>
<gene>
    <name evidence="10" type="ORF">SPARVUS_LOCUS16254495</name>
</gene>
<feature type="disulfide bond" evidence="9">
    <location>
        <begin position="127"/>
        <end position="139"/>
    </location>
</feature>
<evidence type="ECO:0000256" key="5">
    <source>
        <dbReference type="ARBA" id="ARBA00023136"/>
    </source>
</evidence>
<dbReference type="EMBL" id="CATNWA010021319">
    <property type="protein sequence ID" value="CAI9622223.1"/>
    <property type="molecule type" value="Genomic_DNA"/>
</dbReference>
<keyword evidence="4" id="KW-1133">Transmembrane helix</keyword>
<dbReference type="CDD" id="cd00112">
    <property type="entry name" value="LDLa"/>
    <property type="match status" value="3"/>
</dbReference>
<feature type="disulfide bond" evidence="9">
    <location>
        <begin position="134"/>
        <end position="152"/>
    </location>
</feature>
<keyword evidence="7" id="KW-0675">Receptor</keyword>
<keyword evidence="11" id="KW-1185">Reference proteome</keyword>
<dbReference type="PANTHER" id="PTHR22722">
    <property type="entry name" value="LOW-DENSITY LIPOPROTEIN RECEPTOR-RELATED PROTEIN 2-RELATED"/>
    <property type="match status" value="1"/>
</dbReference>
<evidence type="ECO:0000256" key="9">
    <source>
        <dbReference type="PROSITE-ProRule" id="PRU00124"/>
    </source>
</evidence>
<feature type="non-terminal residue" evidence="10">
    <location>
        <position position="1"/>
    </location>
</feature>
<comment type="subcellular location">
    <subcellularLocation>
        <location evidence="1">Membrane</location>
        <topology evidence="1">Single-pass membrane protein</topology>
    </subcellularLocation>
</comment>
<dbReference type="Gene3D" id="4.10.400.10">
    <property type="entry name" value="Low-density Lipoprotein Receptor"/>
    <property type="match status" value="3"/>
</dbReference>
<keyword evidence="2" id="KW-0812">Transmembrane</keyword>
<keyword evidence="3" id="KW-0677">Repeat</keyword>
<evidence type="ECO:0000256" key="1">
    <source>
        <dbReference type="ARBA" id="ARBA00004167"/>
    </source>
</evidence>
<dbReference type="SUPFAM" id="SSF57424">
    <property type="entry name" value="LDL receptor-like module"/>
    <property type="match status" value="3"/>
</dbReference>
<dbReference type="InterPro" id="IPR023415">
    <property type="entry name" value="LDLR_class-A_CS"/>
</dbReference>
<keyword evidence="8" id="KW-0325">Glycoprotein</keyword>
<feature type="disulfide bond" evidence="9">
    <location>
        <begin position="175"/>
        <end position="193"/>
    </location>
</feature>
<evidence type="ECO:0000256" key="3">
    <source>
        <dbReference type="ARBA" id="ARBA00022737"/>
    </source>
</evidence>
<evidence type="ECO:0000256" key="7">
    <source>
        <dbReference type="ARBA" id="ARBA00023170"/>
    </source>
</evidence>
<sequence length="203" mass="22604">YIFQLNLRTNNISLLRQERPPLFGLQIYDPRKQQGDNACRLNNGGCGTLCLAIPGGRVCGCADNQHMDDNNSTCVFITDETSPKLCSLEEFQCKNQHCIQAGWKCDGEDDCLDGSDENVDACLNHSCPGDQFKCQSNRCIPKRWLCDGANDCGNNEDEFNETCSARTCQPHQFSCANGRCISKSWQCDQEDDCGDRSDETTSC</sequence>
<proteinExistence type="predicted"/>
<evidence type="ECO:0000256" key="6">
    <source>
        <dbReference type="ARBA" id="ARBA00023157"/>
    </source>
</evidence>
<feature type="disulfide bond" evidence="9">
    <location>
        <begin position="168"/>
        <end position="180"/>
    </location>
</feature>
<feature type="disulfide bond" evidence="9">
    <location>
        <begin position="86"/>
        <end position="98"/>
    </location>
</feature>
<dbReference type="InterPro" id="IPR036055">
    <property type="entry name" value="LDL_receptor-like_sf"/>
</dbReference>